<sequence>MGILSITSLMGIMSNALYGHFVVYLLIGILSPHPPNWYFVKNHPYYFKKSNPSNSNSWVIVV</sequence>
<dbReference type="WBParaSite" id="Minc3s01188g21523">
    <property type="protein sequence ID" value="Minc3s01188g21523"/>
    <property type="gene ID" value="Minc3s01188g21523"/>
</dbReference>
<dbReference type="AlphaFoldDB" id="A0A914M4N6"/>
<protein>
    <submittedName>
        <fullName evidence="3">Uncharacterized protein</fullName>
    </submittedName>
</protein>
<proteinExistence type="predicted"/>
<name>A0A914M4N6_MELIC</name>
<keyword evidence="2" id="KW-1185">Reference proteome</keyword>
<dbReference type="Proteomes" id="UP000887563">
    <property type="component" value="Unplaced"/>
</dbReference>
<evidence type="ECO:0000256" key="1">
    <source>
        <dbReference type="SAM" id="Phobius"/>
    </source>
</evidence>
<keyword evidence="1" id="KW-0472">Membrane</keyword>
<keyword evidence="1" id="KW-1133">Transmembrane helix</keyword>
<accession>A0A914M4N6</accession>
<reference evidence="3" key="1">
    <citation type="submission" date="2022-11" db="UniProtKB">
        <authorList>
            <consortium name="WormBaseParasite"/>
        </authorList>
    </citation>
    <scope>IDENTIFICATION</scope>
</reference>
<evidence type="ECO:0000313" key="3">
    <source>
        <dbReference type="WBParaSite" id="Minc3s01188g21523"/>
    </source>
</evidence>
<evidence type="ECO:0000313" key="2">
    <source>
        <dbReference type="Proteomes" id="UP000887563"/>
    </source>
</evidence>
<feature type="transmembrane region" description="Helical" evidence="1">
    <location>
        <begin position="12"/>
        <end position="31"/>
    </location>
</feature>
<keyword evidence="1" id="KW-0812">Transmembrane</keyword>
<organism evidence="2 3">
    <name type="scientific">Meloidogyne incognita</name>
    <name type="common">Southern root-knot nematode worm</name>
    <name type="synonym">Oxyuris incognita</name>
    <dbReference type="NCBI Taxonomy" id="6306"/>
    <lineage>
        <taxon>Eukaryota</taxon>
        <taxon>Metazoa</taxon>
        <taxon>Ecdysozoa</taxon>
        <taxon>Nematoda</taxon>
        <taxon>Chromadorea</taxon>
        <taxon>Rhabditida</taxon>
        <taxon>Tylenchina</taxon>
        <taxon>Tylenchomorpha</taxon>
        <taxon>Tylenchoidea</taxon>
        <taxon>Meloidogynidae</taxon>
        <taxon>Meloidogyninae</taxon>
        <taxon>Meloidogyne</taxon>
        <taxon>Meloidogyne incognita group</taxon>
    </lineage>
</organism>